<feature type="transmembrane region" description="Helical" evidence="8">
    <location>
        <begin position="75"/>
        <end position="92"/>
    </location>
</feature>
<feature type="transmembrane region" description="Helical" evidence="8">
    <location>
        <begin position="210"/>
        <end position="230"/>
    </location>
</feature>
<evidence type="ECO:0000256" key="7">
    <source>
        <dbReference type="ARBA" id="ARBA00023136"/>
    </source>
</evidence>
<keyword evidence="10" id="KW-1185">Reference proteome</keyword>
<evidence type="ECO:0000256" key="5">
    <source>
        <dbReference type="ARBA" id="ARBA00022692"/>
    </source>
</evidence>
<evidence type="ECO:0000256" key="3">
    <source>
        <dbReference type="ARBA" id="ARBA00022448"/>
    </source>
</evidence>
<accession>A0A285K9J4</accession>
<dbReference type="SUPFAM" id="SSF81345">
    <property type="entry name" value="ABC transporter involved in vitamin B12 uptake, BtuC"/>
    <property type="match status" value="1"/>
</dbReference>
<keyword evidence="4" id="KW-1003">Cell membrane</keyword>
<feature type="transmembrane region" description="Helical" evidence="8">
    <location>
        <begin position="104"/>
        <end position="125"/>
    </location>
</feature>
<dbReference type="EMBL" id="OBDY01000032">
    <property type="protein sequence ID" value="SNY67991.1"/>
    <property type="molecule type" value="Genomic_DNA"/>
</dbReference>
<dbReference type="RefSeq" id="WP_245923735.1">
    <property type="nucleotide sequence ID" value="NZ_OBDY01000032.1"/>
</dbReference>
<evidence type="ECO:0000313" key="10">
    <source>
        <dbReference type="Proteomes" id="UP000219612"/>
    </source>
</evidence>
<feature type="transmembrane region" description="Helical" evidence="8">
    <location>
        <begin position="326"/>
        <end position="346"/>
    </location>
</feature>
<dbReference type="FunFam" id="1.10.3470.10:FF:000001">
    <property type="entry name" value="Vitamin B12 ABC transporter permease BtuC"/>
    <property type="match status" value="1"/>
</dbReference>
<dbReference type="Pfam" id="PF01032">
    <property type="entry name" value="FecCD"/>
    <property type="match status" value="1"/>
</dbReference>
<name>A0A285K9J4_9ACTN</name>
<protein>
    <submittedName>
        <fullName evidence="9">Iron complex transport system permease protein</fullName>
    </submittedName>
</protein>
<evidence type="ECO:0000256" key="6">
    <source>
        <dbReference type="ARBA" id="ARBA00022989"/>
    </source>
</evidence>
<feature type="transmembrane region" description="Helical" evidence="8">
    <location>
        <begin position="170"/>
        <end position="190"/>
    </location>
</feature>
<feature type="transmembrane region" description="Helical" evidence="8">
    <location>
        <begin position="12"/>
        <end position="32"/>
    </location>
</feature>
<dbReference type="GO" id="GO:0005886">
    <property type="term" value="C:plasma membrane"/>
    <property type="evidence" value="ECO:0007669"/>
    <property type="project" value="UniProtKB-SubCell"/>
</dbReference>
<evidence type="ECO:0000313" key="9">
    <source>
        <dbReference type="EMBL" id="SNY67991.1"/>
    </source>
</evidence>
<sequence length="355" mass="36387">MTVRVRPAGLRPAWLVAGVVAVLVALIAGLAFGSVSLPLSGVALELLNLIPGVRVHSGLTEREVAILTELRLPRVVLGLLVGAMLALAGAAYQGVFRNPLADPHLLGVAAGAGLGVTAVISLRAGTTGGDATANLPFGVPVAAFAGALLAVALTWLLGAAGGRDRTPSTLILSGVAVSSFLAAGQTYLMQQHVETLREVYSWLLGRLATAGWHDVLVMLPYAVVTGVIVLSQRRELDVLTVGDEEASALGLHPQRSRYLLIVAASLGTAAAVSVSGLIGFVGIIVPHTMRLLAGPSYRSILPLSVLFGGAFLALADLLARTAGGQAEIPIGVVTAFFGAPFFIVVLRTSRQAAAT</sequence>
<dbReference type="GO" id="GO:0022857">
    <property type="term" value="F:transmembrane transporter activity"/>
    <property type="evidence" value="ECO:0007669"/>
    <property type="project" value="InterPro"/>
</dbReference>
<dbReference type="InterPro" id="IPR037294">
    <property type="entry name" value="ABC_BtuC-like"/>
</dbReference>
<evidence type="ECO:0000256" key="4">
    <source>
        <dbReference type="ARBA" id="ARBA00022475"/>
    </source>
</evidence>
<organism evidence="9 10">
    <name type="scientific">Paractinoplanes atraurantiacus</name>
    <dbReference type="NCBI Taxonomy" id="1036182"/>
    <lineage>
        <taxon>Bacteria</taxon>
        <taxon>Bacillati</taxon>
        <taxon>Actinomycetota</taxon>
        <taxon>Actinomycetes</taxon>
        <taxon>Micromonosporales</taxon>
        <taxon>Micromonosporaceae</taxon>
        <taxon>Paractinoplanes</taxon>
    </lineage>
</organism>
<dbReference type="AlphaFoldDB" id="A0A285K9J4"/>
<feature type="transmembrane region" description="Helical" evidence="8">
    <location>
        <begin position="297"/>
        <end position="319"/>
    </location>
</feature>
<dbReference type="CDD" id="cd06550">
    <property type="entry name" value="TM_ABC_iron-siderophores_like"/>
    <property type="match status" value="1"/>
</dbReference>
<evidence type="ECO:0000256" key="1">
    <source>
        <dbReference type="ARBA" id="ARBA00004651"/>
    </source>
</evidence>
<feature type="transmembrane region" description="Helical" evidence="8">
    <location>
        <begin position="258"/>
        <end position="285"/>
    </location>
</feature>
<evidence type="ECO:0000256" key="2">
    <source>
        <dbReference type="ARBA" id="ARBA00007935"/>
    </source>
</evidence>
<dbReference type="Proteomes" id="UP000219612">
    <property type="component" value="Unassembled WGS sequence"/>
</dbReference>
<evidence type="ECO:0000256" key="8">
    <source>
        <dbReference type="SAM" id="Phobius"/>
    </source>
</evidence>
<dbReference type="PANTHER" id="PTHR30472:SF25">
    <property type="entry name" value="ABC TRANSPORTER PERMEASE PROTEIN MJ0876-RELATED"/>
    <property type="match status" value="1"/>
</dbReference>
<proteinExistence type="inferred from homology"/>
<comment type="subcellular location">
    <subcellularLocation>
        <location evidence="1">Cell membrane</location>
        <topology evidence="1">Multi-pass membrane protein</topology>
    </subcellularLocation>
</comment>
<gene>
    <name evidence="9" type="ORF">SAMN05421748_13269</name>
</gene>
<dbReference type="InterPro" id="IPR000522">
    <property type="entry name" value="ABC_transptr_permease_BtuC"/>
</dbReference>
<keyword evidence="6 8" id="KW-1133">Transmembrane helix</keyword>
<reference evidence="9 10" key="1">
    <citation type="submission" date="2017-09" db="EMBL/GenBank/DDBJ databases">
        <authorList>
            <person name="Ehlers B."/>
            <person name="Leendertz F.H."/>
        </authorList>
    </citation>
    <scope>NUCLEOTIDE SEQUENCE [LARGE SCALE GENOMIC DNA]</scope>
    <source>
        <strain evidence="9 10">CGMCC 4.6857</strain>
    </source>
</reference>
<comment type="similarity">
    <text evidence="2">Belongs to the binding-protein-dependent transport system permease family. FecCD subfamily.</text>
</comment>
<dbReference type="PANTHER" id="PTHR30472">
    <property type="entry name" value="FERRIC ENTEROBACTIN TRANSPORT SYSTEM PERMEASE PROTEIN"/>
    <property type="match status" value="1"/>
</dbReference>
<keyword evidence="3" id="KW-0813">Transport</keyword>
<feature type="transmembrane region" description="Helical" evidence="8">
    <location>
        <begin position="137"/>
        <end position="158"/>
    </location>
</feature>
<dbReference type="Gene3D" id="1.10.3470.10">
    <property type="entry name" value="ABC transporter involved in vitamin B12 uptake, BtuC"/>
    <property type="match status" value="1"/>
</dbReference>
<keyword evidence="7 8" id="KW-0472">Membrane</keyword>
<keyword evidence="5 8" id="KW-0812">Transmembrane</keyword>